<feature type="coiled-coil region" evidence="5">
    <location>
        <begin position="162"/>
        <end position="199"/>
    </location>
</feature>
<dbReference type="CDD" id="cd17253">
    <property type="entry name" value="RMtype1_S_Eco933I-TRD2-CR2_like"/>
    <property type="match status" value="1"/>
</dbReference>
<evidence type="ECO:0000259" key="7">
    <source>
        <dbReference type="Pfam" id="PF01420"/>
    </source>
</evidence>
<dbReference type="InterPro" id="IPR051212">
    <property type="entry name" value="Type-I_RE_S_subunit"/>
</dbReference>
<gene>
    <name evidence="8" type="ORF">GCM10009576_025600</name>
</gene>
<sequence length="480" mass="53439">MSGVGGELPKGWVWARLDEIAEVRLGRQRSPKNHTGTHMRPYVRAANVDWNGLKLDDVKEMNFTDDEVETYRLKKGDIVLGEASGSAKEVGKPAIWNDEIPDCCFQNTLIRVRSHGVEPHYLLLFLRAEAMRGAFVEHSRGVGIHHIGAARLAGWSVPVPPVAEQQRIVTALEEQLSRLESAQTLLQRTNSRIAHLKTTVAQSLLNPGPCHTGWVVMRIGDIAKVGSGATPNRSRPEYYEGGTIPWVTSSLANRPFIEKAEQFITERALRETSVKLHPPGTLLVAMYGEGRTRGRCTELRISATTNQACASITLLPEHAHKKKWLREFLQASYERNRRLSAGGVQPNLNLSSIRNIEVHFPTQQVQDQILEELAEYQDSIVRIENANDIGARRAVMLRRSLLAEAFAGRLAPQDPNDEPAEELLARIRAEREAAAPKKRRTRRAPAQRKATHDEPPPAPATTSTTPLTGEQPTLDLEFPS</sequence>
<reference evidence="8 9" key="1">
    <citation type="journal article" date="2019" name="Int. J. Syst. Evol. Microbiol.">
        <title>The Global Catalogue of Microorganisms (GCM) 10K type strain sequencing project: providing services to taxonomists for standard genome sequencing and annotation.</title>
        <authorList>
            <consortium name="The Broad Institute Genomics Platform"/>
            <consortium name="The Broad Institute Genome Sequencing Center for Infectious Disease"/>
            <person name="Wu L."/>
            <person name="Ma J."/>
        </authorList>
    </citation>
    <scope>NUCLEOTIDE SEQUENCE [LARGE SCALE GENOMIC DNA]</scope>
    <source>
        <strain evidence="8 9">JCM 11445</strain>
    </source>
</reference>
<evidence type="ECO:0000313" key="8">
    <source>
        <dbReference type="EMBL" id="GAA0975976.1"/>
    </source>
</evidence>
<protein>
    <recommendedName>
        <fullName evidence="7">Type I restriction modification DNA specificity domain-containing protein</fullName>
    </recommendedName>
</protein>
<keyword evidence="5" id="KW-0175">Coiled coil</keyword>
<dbReference type="Gene3D" id="1.10.287.1120">
    <property type="entry name" value="Bipartite methylase S protein"/>
    <property type="match status" value="1"/>
</dbReference>
<feature type="domain" description="Type I restriction modification DNA specificity" evidence="7">
    <location>
        <begin position="213"/>
        <end position="385"/>
    </location>
</feature>
<proteinExistence type="inferred from homology"/>
<dbReference type="EMBL" id="BAAAIE010000012">
    <property type="protein sequence ID" value="GAA0975976.1"/>
    <property type="molecule type" value="Genomic_DNA"/>
</dbReference>
<accession>A0ABN1S6M6</accession>
<evidence type="ECO:0000256" key="2">
    <source>
        <dbReference type="ARBA" id="ARBA00022747"/>
    </source>
</evidence>
<keyword evidence="2" id="KW-0680">Restriction system</keyword>
<comment type="subunit">
    <text evidence="4">The methyltransferase is composed of M and S polypeptides.</text>
</comment>
<evidence type="ECO:0000256" key="3">
    <source>
        <dbReference type="ARBA" id="ARBA00023125"/>
    </source>
</evidence>
<dbReference type="InterPro" id="IPR044946">
    <property type="entry name" value="Restrct_endonuc_typeI_TRD_sf"/>
</dbReference>
<evidence type="ECO:0000313" key="9">
    <source>
        <dbReference type="Proteomes" id="UP001500033"/>
    </source>
</evidence>
<feature type="region of interest" description="Disordered" evidence="6">
    <location>
        <begin position="427"/>
        <end position="480"/>
    </location>
</feature>
<evidence type="ECO:0000256" key="6">
    <source>
        <dbReference type="SAM" id="MobiDB-lite"/>
    </source>
</evidence>
<dbReference type="Proteomes" id="UP001500033">
    <property type="component" value="Unassembled WGS sequence"/>
</dbReference>
<feature type="domain" description="Type I restriction modification DNA specificity" evidence="7">
    <location>
        <begin position="9"/>
        <end position="177"/>
    </location>
</feature>
<keyword evidence="3" id="KW-0238">DNA-binding</keyword>
<dbReference type="PANTHER" id="PTHR43140:SF1">
    <property type="entry name" value="TYPE I RESTRICTION ENZYME ECOKI SPECIFICITY SUBUNIT"/>
    <property type="match status" value="1"/>
</dbReference>
<comment type="caution">
    <text evidence="8">The sequence shown here is derived from an EMBL/GenBank/DDBJ whole genome shotgun (WGS) entry which is preliminary data.</text>
</comment>
<evidence type="ECO:0000256" key="1">
    <source>
        <dbReference type="ARBA" id="ARBA00010923"/>
    </source>
</evidence>
<feature type="compositionally biased region" description="Basic residues" evidence="6">
    <location>
        <begin position="436"/>
        <end position="446"/>
    </location>
</feature>
<evidence type="ECO:0000256" key="5">
    <source>
        <dbReference type="SAM" id="Coils"/>
    </source>
</evidence>
<name>A0ABN1S6M6_9ACTN</name>
<dbReference type="Pfam" id="PF01420">
    <property type="entry name" value="Methylase_S"/>
    <property type="match status" value="2"/>
</dbReference>
<comment type="similarity">
    <text evidence="1">Belongs to the type-I restriction system S methylase family.</text>
</comment>
<dbReference type="Gene3D" id="3.90.220.20">
    <property type="entry name" value="DNA methylase specificity domains"/>
    <property type="match status" value="2"/>
</dbReference>
<dbReference type="SUPFAM" id="SSF116734">
    <property type="entry name" value="DNA methylase specificity domain"/>
    <property type="match status" value="2"/>
</dbReference>
<organism evidence="8 9">
    <name type="scientific">Streptomyces rhizosphaericus</name>
    <dbReference type="NCBI Taxonomy" id="114699"/>
    <lineage>
        <taxon>Bacteria</taxon>
        <taxon>Bacillati</taxon>
        <taxon>Actinomycetota</taxon>
        <taxon>Actinomycetes</taxon>
        <taxon>Kitasatosporales</taxon>
        <taxon>Streptomycetaceae</taxon>
        <taxon>Streptomyces</taxon>
        <taxon>Streptomyces violaceusniger group</taxon>
    </lineage>
</organism>
<keyword evidence="9" id="KW-1185">Reference proteome</keyword>
<dbReference type="PANTHER" id="PTHR43140">
    <property type="entry name" value="TYPE-1 RESTRICTION ENZYME ECOKI SPECIFICITY PROTEIN"/>
    <property type="match status" value="1"/>
</dbReference>
<evidence type="ECO:0000256" key="4">
    <source>
        <dbReference type="ARBA" id="ARBA00038652"/>
    </source>
</evidence>
<dbReference type="InterPro" id="IPR000055">
    <property type="entry name" value="Restrct_endonuc_typeI_TRD"/>
</dbReference>